<reference evidence="1 2" key="1">
    <citation type="submission" date="2018-11" db="EMBL/GenBank/DDBJ databases">
        <authorList>
            <consortium name="Pathogen Informatics"/>
        </authorList>
    </citation>
    <scope>NUCLEOTIDE SEQUENCE [LARGE SCALE GENOMIC DNA]</scope>
</reference>
<protein>
    <submittedName>
        <fullName evidence="3">Amidase domain-containing protein</fullName>
    </submittedName>
</protein>
<evidence type="ECO:0000313" key="2">
    <source>
        <dbReference type="Proteomes" id="UP000050761"/>
    </source>
</evidence>
<evidence type="ECO:0000313" key="1">
    <source>
        <dbReference type="EMBL" id="VDO20728.1"/>
    </source>
</evidence>
<evidence type="ECO:0000313" key="3">
    <source>
        <dbReference type="WBParaSite" id="HPBE_0000168601-mRNA-1"/>
    </source>
</evidence>
<dbReference type="EMBL" id="UZAH01002014">
    <property type="protein sequence ID" value="VDO20728.1"/>
    <property type="molecule type" value="Genomic_DNA"/>
</dbReference>
<accession>A0A3P7WST4</accession>
<dbReference type="PANTHER" id="PTHR21523:SF44">
    <property type="entry name" value="MLT-TEN (MLT-10) RELATED"/>
    <property type="match status" value="1"/>
</dbReference>
<dbReference type="WBParaSite" id="HPBE_0000168601-mRNA-1">
    <property type="protein sequence ID" value="HPBE_0000168601-mRNA-1"/>
    <property type="gene ID" value="HPBE_0000168601"/>
</dbReference>
<dbReference type="InterPro" id="IPR006954">
    <property type="entry name" value="Mlt-10-like"/>
</dbReference>
<gene>
    <name evidence="1" type="ORF">HPBE_LOCUS1688</name>
</gene>
<dbReference type="PANTHER" id="PTHR21523">
    <property type="match status" value="1"/>
</dbReference>
<accession>A0A183F694</accession>
<dbReference type="OrthoDB" id="5917548at2759"/>
<organism evidence="2 3">
    <name type="scientific">Heligmosomoides polygyrus</name>
    <name type="common">Parasitic roundworm</name>
    <dbReference type="NCBI Taxonomy" id="6339"/>
    <lineage>
        <taxon>Eukaryota</taxon>
        <taxon>Metazoa</taxon>
        <taxon>Ecdysozoa</taxon>
        <taxon>Nematoda</taxon>
        <taxon>Chromadorea</taxon>
        <taxon>Rhabditida</taxon>
        <taxon>Rhabditina</taxon>
        <taxon>Rhabditomorpha</taxon>
        <taxon>Strongyloidea</taxon>
        <taxon>Heligmosomidae</taxon>
        <taxon>Heligmosomoides</taxon>
    </lineage>
</organism>
<dbReference type="Proteomes" id="UP000050761">
    <property type="component" value="Unassembled WGS sequence"/>
</dbReference>
<sequence length="291" mass="31935">MEELTRILESNKQMPGARVYGSRVYDIVTDSIPAEKSEEMFVPPFLKDVFDIVNSFEGAKNARVLSPRIAPLAPDKMHSKGLLSPAIFPFYKDDTEQQIMPVPTMLEAAGFNDKDRGRVLEMVMEISGARETVDNAMKRRQKREFQPISVLKPTVLSPYQFAPVYGFSVLGPVVLSPNIFSPLILNPSVLGPWVLSPSFPLPFIISPYLLSPYVLSPLGMAPFVFSPYVLSPNVINPYLLSPLVLSPVVLCPDVLSPMVLGGQILSPSVLSPSVLSKSFLMAIVLSPSLLS</sequence>
<reference evidence="3" key="2">
    <citation type="submission" date="2019-09" db="UniProtKB">
        <authorList>
            <consortium name="WormBaseParasite"/>
        </authorList>
    </citation>
    <scope>IDENTIFICATION</scope>
</reference>
<keyword evidence="2" id="KW-1185">Reference proteome</keyword>
<dbReference type="Pfam" id="PF04870">
    <property type="entry name" value="Moulting_cycle"/>
    <property type="match status" value="1"/>
</dbReference>
<dbReference type="AlphaFoldDB" id="A0A183F694"/>
<name>A0A183F694_HELPZ</name>
<proteinExistence type="predicted"/>